<evidence type="ECO:0000256" key="1">
    <source>
        <dbReference type="SAM" id="MobiDB-lite"/>
    </source>
</evidence>
<keyword evidence="3" id="KW-1185">Reference proteome</keyword>
<dbReference type="InParanoid" id="A0A061E983"/>
<dbReference type="Proteomes" id="UP000026915">
    <property type="component" value="Chromosome 2"/>
</dbReference>
<reference evidence="2 3" key="1">
    <citation type="journal article" date="2013" name="Genome Biol.">
        <title>The genome sequence of the most widely cultivated cacao type and its use to identify candidate genes regulating pod color.</title>
        <authorList>
            <person name="Motamayor J.C."/>
            <person name="Mockaitis K."/>
            <person name="Schmutz J."/>
            <person name="Haiminen N."/>
            <person name="Iii D.L."/>
            <person name="Cornejo O."/>
            <person name="Findley S.D."/>
            <person name="Zheng P."/>
            <person name="Utro F."/>
            <person name="Royaert S."/>
            <person name="Saski C."/>
            <person name="Jenkins J."/>
            <person name="Podicheti R."/>
            <person name="Zhao M."/>
            <person name="Scheffler B.E."/>
            <person name="Stack J.C."/>
            <person name="Feltus F.A."/>
            <person name="Mustiga G.M."/>
            <person name="Amores F."/>
            <person name="Phillips W."/>
            <person name="Marelli J.P."/>
            <person name="May G.D."/>
            <person name="Shapiro H."/>
            <person name="Ma J."/>
            <person name="Bustamante C.D."/>
            <person name="Schnell R.J."/>
            <person name="Main D."/>
            <person name="Gilbert D."/>
            <person name="Parida L."/>
            <person name="Kuhn D.N."/>
        </authorList>
    </citation>
    <scope>NUCLEOTIDE SEQUENCE [LARGE SCALE GENOMIC DNA]</scope>
    <source>
        <strain evidence="3">cv. Matina 1-6</strain>
    </source>
</reference>
<dbReference type="AlphaFoldDB" id="A0A061E983"/>
<organism evidence="2 3">
    <name type="scientific">Theobroma cacao</name>
    <name type="common">Cacao</name>
    <name type="synonym">Cocoa</name>
    <dbReference type="NCBI Taxonomy" id="3641"/>
    <lineage>
        <taxon>Eukaryota</taxon>
        <taxon>Viridiplantae</taxon>
        <taxon>Streptophyta</taxon>
        <taxon>Embryophyta</taxon>
        <taxon>Tracheophyta</taxon>
        <taxon>Spermatophyta</taxon>
        <taxon>Magnoliopsida</taxon>
        <taxon>eudicotyledons</taxon>
        <taxon>Gunneridae</taxon>
        <taxon>Pentapetalae</taxon>
        <taxon>rosids</taxon>
        <taxon>malvids</taxon>
        <taxon>Malvales</taxon>
        <taxon>Malvaceae</taxon>
        <taxon>Byttnerioideae</taxon>
        <taxon>Theobroma</taxon>
    </lineage>
</organism>
<dbReference type="HOGENOM" id="CLU_2762946_0_0_1"/>
<accession>A0A061E983</accession>
<gene>
    <name evidence="2" type="ORF">TCM_007518</name>
</gene>
<protein>
    <submittedName>
        <fullName evidence="2">Uncharacterized protein</fullName>
    </submittedName>
</protein>
<feature type="region of interest" description="Disordered" evidence="1">
    <location>
        <begin position="1"/>
        <end position="24"/>
    </location>
</feature>
<feature type="compositionally biased region" description="Polar residues" evidence="1">
    <location>
        <begin position="10"/>
        <end position="22"/>
    </location>
</feature>
<evidence type="ECO:0000313" key="3">
    <source>
        <dbReference type="Proteomes" id="UP000026915"/>
    </source>
</evidence>
<evidence type="ECO:0000313" key="2">
    <source>
        <dbReference type="EMBL" id="EOX98838.1"/>
    </source>
</evidence>
<feature type="region of interest" description="Disordered" evidence="1">
    <location>
        <begin position="50"/>
        <end position="70"/>
    </location>
</feature>
<dbReference type="EMBL" id="CM001880">
    <property type="protein sequence ID" value="EOX98838.1"/>
    <property type="molecule type" value="Genomic_DNA"/>
</dbReference>
<sequence>MFAMPCFGGNQPSSTERLSSRSNHLEVSAASRSYTSILNKHRIPSRVMGSISRPQVGLGSRLQKNLSAGR</sequence>
<name>A0A061E983_THECC</name>
<proteinExistence type="predicted"/>
<dbReference type="Gramene" id="EOX98838">
    <property type="protein sequence ID" value="EOX98838"/>
    <property type="gene ID" value="TCM_007518"/>
</dbReference>